<evidence type="ECO:0000256" key="6">
    <source>
        <dbReference type="ARBA" id="ARBA00023008"/>
    </source>
</evidence>
<dbReference type="PROSITE" id="PS50857">
    <property type="entry name" value="COX2_CUA"/>
    <property type="match status" value="1"/>
</dbReference>
<evidence type="ECO:0000256" key="2">
    <source>
        <dbReference type="ARBA" id="ARBA00007866"/>
    </source>
</evidence>
<evidence type="ECO:0000256" key="3">
    <source>
        <dbReference type="ARBA" id="ARBA00022448"/>
    </source>
</evidence>
<dbReference type="InterPro" id="IPR002429">
    <property type="entry name" value="CcO_II-like_C"/>
</dbReference>
<evidence type="ECO:0000256" key="1">
    <source>
        <dbReference type="ARBA" id="ARBA00004370"/>
    </source>
</evidence>
<dbReference type="PANTHER" id="PTHR22888">
    <property type="entry name" value="CYTOCHROME C OXIDASE, SUBUNIT II"/>
    <property type="match status" value="1"/>
</dbReference>
<dbReference type="InterPro" id="IPR001505">
    <property type="entry name" value="Copper_CuA"/>
</dbReference>
<keyword evidence="8" id="KW-0812">Transmembrane</keyword>
<dbReference type="GO" id="GO:0005507">
    <property type="term" value="F:copper ion binding"/>
    <property type="evidence" value="ECO:0007669"/>
    <property type="project" value="InterPro"/>
</dbReference>
<feature type="domain" description="Cytochrome oxidase subunit II copper A binding" evidence="9">
    <location>
        <begin position="67"/>
        <end position="178"/>
    </location>
</feature>
<dbReference type="PROSITE" id="PS00078">
    <property type="entry name" value="COX2"/>
    <property type="match status" value="1"/>
</dbReference>
<dbReference type="Gene3D" id="2.60.40.420">
    <property type="entry name" value="Cupredoxins - blue copper proteins"/>
    <property type="match status" value="1"/>
</dbReference>
<dbReference type="EMBL" id="CAFBQQ010000071">
    <property type="protein sequence ID" value="CAB5063618.1"/>
    <property type="molecule type" value="Genomic_DNA"/>
</dbReference>
<protein>
    <submittedName>
        <fullName evidence="10">Unannotated protein</fullName>
    </submittedName>
</protein>
<sequence length="184" mass="20124">MVLGIALYTFLNRHKGDTPPPDGPAIRTNNPVVLVWTIVSSLFCLVAIVWGLVEMNVSSSEAADKAPNAIVVEVTGSQWVWNFNYPDYGFSSDKLNLPIDRPVVFRITSVDVNHSFWPVQLGVKVDANRHAVTTARTTPNVLGSIDIKCAELCGLYHAYMESEGEIMTASDFNSWVTAEGGHTA</sequence>
<reference evidence="10" key="1">
    <citation type="submission" date="2020-05" db="EMBL/GenBank/DDBJ databases">
        <authorList>
            <person name="Chiriac C."/>
            <person name="Salcher M."/>
            <person name="Ghai R."/>
            <person name="Kavagutti S V."/>
        </authorList>
    </citation>
    <scope>NUCLEOTIDE SEQUENCE</scope>
</reference>
<dbReference type="Pfam" id="PF00116">
    <property type="entry name" value="COX2"/>
    <property type="match status" value="1"/>
</dbReference>
<keyword evidence="4" id="KW-0479">Metal-binding</keyword>
<comment type="subcellular location">
    <subcellularLocation>
        <location evidence="1">Membrane</location>
    </subcellularLocation>
</comment>
<dbReference type="GO" id="GO:0042773">
    <property type="term" value="P:ATP synthesis coupled electron transport"/>
    <property type="evidence" value="ECO:0007669"/>
    <property type="project" value="TreeGrafter"/>
</dbReference>
<keyword evidence="6" id="KW-0186">Copper</keyword>
<accession>A0A6J7UGW3</accession>
<organism evidence="10">
    <name type="scientific">freshwater metagenome</name>
    <dbReference type="NCBI Taxonomy" id="449393"/>
    <lineage>
        <taxon>unclassified sequences</taxon>
        <taxon>metagenomes</taxon>
        <taxon>ecological metagenomes</taxon>
    </lineage>
</organism>
<feature type="transmembrane region" description="Helical" evidence="8">
    <location>
        <begin position="33"/>
        <end position="53"/>
    </location>
</feature>
<gene>
    <name evidence="10" type="ORF">UFOPK4358_00549</name>
</gene>
<evidence type="ECO:0000256" key="4">
    <source>
        <dbReference type="ARBA" id="ARBA00022723"/>
    </source>
</evidence>
<dbReference type="InterPro" id="IPR045187">
    <property type="entry name" value="CcO_II"/>
</dbReference>
<dbReference type="GO" id="GO:0004129">
    <property type="term" value="F:cytochrome-c oxidase activity"/>
    <property type="evidence" value="ECO:0007669"/>
    <property type="project" value="InterPro"/>
</dbReference>
<dbReference type="SUPFAM" id="SSF49503">
    <property type="entry name" value="Cupredoxins"/>
    <property type="match status" value="1"/>
</dbReference>
<dbReference type="InterPro" id="IPR008972">
    <property type="entry name" value="Cupredoxin"/>
</dbReference>
<name>A0A6J7UGW3_9ZZZZ</name>
<keyword evidence="5" id="KW-0249">Electron transport</keyword>
<evidence type="ECO:0000256" key="7">
    <source>
        <dbReference type="ARBA" id="ARBA00023136"/>
    </source>
</evidence>
<dbReference type="AlphaFoldDB" id="A0A6J7UGW3"/>
<comment type="similarity">
    <text evidence="2">Belongs to the cytochrome c oxidase subunit 2 family.</text>
</comment>
<proteinExistence type="inferred from homology"/>
<keyword evidence="7 8" id="KW-0472">Membrane</keyword>
<evidence type="ECO:0000313" key="10">
    <source>
        <dbReference type="EMBL" id="CAB5063618.1"/>
    </source>
</evidence>
<dbReference type="GO" id="GO:0016020">
    <property type="term" value="C:membrane"/>
    <property type="evidence" value="ECO:0007669"/>
    <property type="project" value="UniProtKB-SubCell"/>
</dbReference>
<evidence type="ECO:0000256" key="8">
    <source>
        <dbReference type="SAM" id="Phobius"/>
    </source>
</evidence>
<evidence type="ECO:0000259" key="9">
    <source>
        <dbReference type="PROSITE" id="PS50857"/>
    </source>
</evidence>
<keyword evidence="3" id="KW-0813">Transport</keyword>
<evidence type="ECO:0000256" key="5">
    <source>
        <dbReference type="ARBA" id="ARBA00022982"/>
    </source>
</evidence>
<keyword evidence="8" id="KW-1133">Transmembrane helix</keyword>
<dbReference type="PANTHER" id="PTHR22888:SF9">
    <property type="entry name" value="CYTOCHROME C OXIDASE SUBUNIT 2"/>
    <property type="match status" value="1"/>
</dbReference>